<dbReference type="GO" id="GO:0004803">
    <property type="term" value="F:transposase activity"/>
    <property type="evidence" value="ECO:0007669"/>
    <property type="project" value="InterPro"/>
</dbReference>
<dbReference type="Pfam" id="PF01609">
    <property type="entry name" value="DDE_Tnp_1"/>
    <property type="match status" value="1"/>
</dbReference>
<dbReference type="InterPro" id="IPR002559">
    <property type="entry name" value="Transposase_11"/>
</dbReference>
<comment type="caution">
    <text evidence="2">The sequence shown here is derived from an EMBL/GenBank/DDBJ whole genome shotgun (WGS) entry which is preliminary data.</text>
</comment>
<dbReference type="InterPro" id="IPR012337">
    <property type="entry name" value="RNaseH-like_sf"/>
</dbReference>
<gene>
    <name evidence="2" type="ORF">EZS27_015221</name>
</gene>
<evidence type="ECO:0000259" key="1">
    <source>
        <dbReference type="Pfam" id="PF01609"/>
    </source>
</evidence>
<accession>A0A5J4RSE6</accession>
<dbReference type="AlphaFoldDB" id="A0A5J4RSE6"/>
<dbReference type="GO" id="GO:0006313">
    <property type="term" value="P:DNA transposition"/>
    <property type="evidence" value="ECO:0007669"/>
    <property type="project" value="InterPro"/>
</dbReference>
<proteinExistence type="predicted"/>
<reference evidence="2" key="1">
    <citation type="submission" date="2019-03" db="EMBL/GenBank/DDBJ databases">
        <title>Single cell metagenomics reveals metabolic interactions within the superorganism composed of flagellate Streblomastix strix and complex community of Bacteroidetes bacteria on its surface.</title>
        <authorList>
            <person name="Treitli S.C."/>
            <person name="Kolisko M."/>
            <person name="Husnik F."/>
            <person name="Keeling P."/>
            <person name="Hampl V."/>
        </authorList>
    </citation>
    <scope>NUCLEOTIDE SEQUENCE</scope>
    <source>
        <strain evidence="2">STM</strain>
    </source>
</reference>
<sequence length="180" mass="20729">MDSTTITLFKEILKGCGRNPTEGRKKGGIKAHTIIDMNNRMPCFVRYTEAARHDHVLLADVSLESGSFIVFDRGYVDYNQYERFTQEGIFYVTRLKDNAIFANGEEFDIPDTADNGVLKDEEIMVCYGEKGEKKHRCRRIACWDDINKKLFVFVSNNFEMSAENIALVYQGKRMKGILFL</sequence>
<dbReference type="EMBL" id="SNRY01000774">
    <property type="protein sequence ID" value="KAA6336644.1"/>
    <property type="molecule type" value="Genomic_DNA"/>
</dbReference>
<evidence type="ECO:0000313" key="2">
    <source>
        <dbReference type="EMBL" id="KAA6336644.1"/>
    </source>
</evidence>
<protein>
    <recommendedName>
        <fullName evidence="1">Transposase IS4-like domain-containing protein</fullName>
    </recommendedName>
</protein>
<feature type="domain" description="Transposase IS4-like" evidence="1">
    <location>
        <begin position="1"/>
        <end position="170"/>
    </location>
</feature>
<dbReference type="GO" id="GO:0003677">
    <property type="term" value="F:DNA binding"/>
    <property type="evidence" value="ECO:0007669"/>
    <property type="project" value="InterPro"/>
</dbReference>
<dbReference type="PANTHER" id="PTHR33258">
    <property type="entry name" value="TRANSPOSASE INSL FOR INSERTION SEQUENCE ELEMENT IS186A-RELATED"/>
    <property type="match status" value="1"/>
</dbReference>
<name>A0A5J4RSE6_9ZZZZ</name>
<organism evidence="2">
    <name type="scientific">termite gut metagenome</name>
    <dbReference type="NCBI Taxonomy" id="433724"/>
    <lineage>
        <taxon>unclassified sequences</taxon>
        <taxon>metagenomes</taxon>
        <taxon>organismal metagenomes</taxon>
    </lineage>
</organism>
<dbReference type="PANTHER" id="PTHR33258:SF1">
    <property type="entry name" value="TRANSPOSASE INSL FOR INSERTION SEQUENCE ELEMENT IS186A-RELATED"/>
    <property type="match status" value="1"/>
</dbReference>
<dbReference type="SUPFAM" id="SSF53098">
    <property type="entry name" value="Ribonuclease H-like"/>
    <property type="match status" value="1"/>
</dbReference>